<accession>A0A0K2URY5</accession>
<name>A0A0K2URY5_LEPSM</name>
<dbReference type="EMBL" id="HACA01023276">
    <property type="protein sequence ID" value="CDW40637.1"/>
    <property type="molecule type" value="Transcribed_RNA"/>
</dbReference>
<reference evidence="2" key="1">
    <citation type="submission" date="2014-05" db="EMBL/GenBank/DDBJ databases">
        <authorList>
            <person name="Chronopoulou M."/>
        </authorList>
    </citation>
    <scope>NUCLEOTIDE SEQUENCE</scope>
    <source>
        <tissue evidence="2">Whole organism</tissue>
    </source>
</reference>
<protein>
    <submittedName>
        <fullName evidence="2">Uncharacterized protein</fullName>
    </submittedName>
</protein>
<organism evidence="2">
    <name type="scientific">Lepeophtheirus salmonis</name>
    <name type="common">Salmon louse</name>
    <name type="synonym">Caligus salmonis</name>
    <dbReference type="NCBI Taxonomy" id="72036"/>
    <lineage>
        <taxon>Eukaryota</taxon>
        <taxon>Metazoa</taxon>
        <taxon>Ecdysozoa</taxon>
        <taxon>Arthropoda</taxon>
        <taxon>Crustacea</taxon>
        <taxon>Multicrustacea</taxon>
        <taxon>Hexanauplia</taxon>
        <taxon>Copepoda</taxon>
        <taxon>Siphonostomatoida</taxon>
        <taxon>Caligidae</taxon>
        <taxon>Lepeophtheirus</taxon>
    </lineage>
</organism>
<proteinExistence type="predicted"/>
<feature type="region of interest" description="Disordered" evidence="1">
    <location>
        <begin position="1"/>
        <end position="31"/>
    </location>
</feature>
<dbReference type="AlphaFoldDB" id="A0A0K2URY5"/>
<evidence type="ECO:0000256" key="1">
    <source>
        <dbReference type="SAM" id="MobiDB-lite"/>
    </source>
</evidence>
<evidence type="ECO:0000313" key="2">
    <source>
        <dbReference type="EMBL" id="CDW40637.1"/>
    </source>
</evidence>
<sequence length="31" mass="3267">MPRERTKSTAGTRPSPPLKAVIAAKGKSMKA</sequence>